<evidence type="ECO:0000256" key="3">
    <source>
        <dbReference type="ARBA" id="ARBA00023235"/>
    </source>
</evidence>
<evidence type="ECO:0000256" key="2">
    <source>
        <dbReference type="ARBA" id="ARBA00023125"/>
    </source>
</evidence>
<dbReference type="PRINTS" id="PR00417">
    <property type="entry name" value="PRTPISMRASEI"/>
</dbReference>
<reference evidence="5" key="1">
    <citation type="journal article" date="2020" name="mSystems">
        <title>Genome- and Community-Level Interaction Insights into Carbon Utilization and Element Cycling Functions of Hydrothermarchaeota in Hydrothermal Sediment.</title>
        <authorList>
            <person name="Zhou Z."/>
            <person name="Liu Y."/>
            <person name="Xu W."/>
            <person name="Pan J."/>
            <person name="Luo Z.H."/>
            <person name="Li M."/>
        </authorList>
    </citation>
    <scope>NUCLEOTIDE SEQUENCE [LARGE SCALE GENOMIC DNA]</scope>
    <source>
        <strain evidence="5">HyVt-74</strain>
    </source>
</reference>
<dbReference type="GO" id="GO:0003677">
    <property type="term" value="F:DNA binding"/>
    <property type="evidence" value="ECO:0007669"/>
    <property type="project" value="UniProtKB-KW"/>
</dbReference>
<dbReference type="AlphaFoldDB" id="A0A7C5H8P7"/>
<feature type="non-terminal residue" evidence="5">
    <location>
        <position position="1"/>
    </location>
</feature>
<dbReference type="SMART" id="SM00437">
    <property type="entry name" value="TOP1Ac"/>
    <property type="match status" value="1"/>
</dbReference>
<keyword evidence="1" id="KW-0799">Topoisomerase</keyword>
<sequence length="481" mass="55626">KVKKQFPCPPLITSSLQREMARRFNFSAKKTMLIAQQLFEGIELQEGRTGLITYMRTDSPRLSERAVNEIRKWIKEKLGKEYLPEKPNIFKGKKTAQEAHEAIRPTSVMRDPETIKGFLTSEQYKLYKVVFERAIASQAKSAIWDETTVEIGDGKYTFVAVSQMLKFPGFLNILGMPKEGKGLPPLKKGEKLKLVDVDMEEKETKPPSRYTEGTMVKKMEDEGIGRPSTYATIISTLLQRNYVRKKEGFLIPEHLGRVVNNLLVTYFPDIFNVRFTEKMESELDEIEEGKRDRVEVLKELYVPLETKLKSVENSIEDIKSQNQIMTDIKCDICGRPMVIKWGRYGRFLACSGWPECKYTRPLPEDIEVIDRKCPKCGANLVVKYGKYGRFIACSRYPECDYTSPYTIGVKCPEGCDGEFVERKSKKGKIYYTCEDKNCNIVHWYKPVSIECPKCGNHYMLERHRGKKIYYECPKCKNKINK</sequence>
<gene>
    <name evidence="5" type="primary">topA</name>
    <name evidence="5" type="ORF">ENL19_00835</name>
</gene>
<dbReference type="SUPFAM" id="SSF57783">
    <property type="entry name" value="Zinc beta-ribbon"/>
    <property type="match status" value="2"/>
</dbReference>
<dbReference type="Pfam" id="PF01396">
    <property type="entry name" value="Zn_ribbon_Top1"/>
    <property type="match status" value="4"/>
</dbReference>
<evidence type="ECO:0000256" key="1">
    <source>
        <dbReference type="ARBA" id="ARBA00023029"/>
    </source>
</evidence>
<name>A0A7C5H8P7_UNCW3</name>
<dbReference type="GO" id="GO:0006265">
    <property type="term" value="P:DNA topological change"/>
    <property type="evidence" value="ECO:0007669"/>
    <property type="project" value="InterPro"/>
</dbReference>
<dbReference type="Gene3D" id="1.10.290.10">
    <property type="entry name" value="Topoisomerase I, domain 4"/>
    <property type="match status" value="1"/>
</dbReference>
<dbReference type="Gene3D" id="3.30.65.10">
    <property type="entry name" value="Bacterial Topoisomerase I, domain 1"/>
    <property type="match status" value="2"/>
</dbReference>
<keyword evidence="2" id="KW-0238">DNA-binding</keyword>
<dbReference type="InterPro" id="IPR023405">
    <property type="entry name" value="Topo_IA_core_domain"/>
</dbReference>
<dbReference type="CDD" id="cd00186">
    <property type="entry name" value="TOP1Ac"/>
    <property type="match status" value="1"/>
</dbReference>
<evidence type="ECO:0000259" key="4">
    <source>
        <dbReference type="PROSITE" id="PS52039"/>
    </source>
</evidence>
<dbReference type="PANTHER" id="PTHR42785:SF1">
    <property type="entry name" value="DNA TOPOISOMERASE"/>
    <property type="match status" value="1"/>
</dbReference>
<organism evidence="5">
    <name type="scientific">candidate division WOR-3 bacterium</name>
    <dbReference type="NCBI Taxonomy" id="2052148"/>
    <lineage>
        <taxon>Bacteria</taxon>
        <taxon>Bacteria division WOR-3</taxon>
    </lineage>
</organism>
<dbReference type="PANTHER" id="PTHR42785">
    <property type="entry name" value="DNA TOPOISOMERASE, TYPE IA, CORE"/>
    <property type="match status" value="1"/>
</dbReference>
<dbReference type="InterPro" id="IPR000380">
    <property type="entry name" value="Topo_IA"/>
</dbReference>
<dbReference type="EMBL" id="DRTB01000055">
    <property type="protein sequence ID" value="HHE04588.1"/>
    <property type="molecule type" value="Genomic_DNA"/>
</dbReference>
<dbReference type="GO" id="GO:0005694">
    <property type="term" value="C:chromosome"/>
    <property type="evidence" value="ECO:0007669"/>
    <property type="project" value="InterPro"/>
</dbReference>
<dbReference type="Pfam" id="PF01131">
    <property type="entry name" value="Topoisom_bac"/>
    <property type="match status" value="1"/>
</dbReference>
<dbReference type="GO" id="GO:0003917">
    <property type="term" value="F:DNA topoisomerase type I (single strand cut, ATP-independent) activity"/>
    <property type="evidence" value="ECO:0007669"/>
    <property type="project" value="UniProtKB-EC"/>
</dbReference>
<proteinExistence type="predicted"/>
<dbReference type="EC" id="5.6.2.1" evidence="5"/>
<dbReference type="InterPro" id="IPR013498">
    <property type="entry name" value="Topo_IA_Znf"/>
</dbReference>
<dbReference type="Gene3D" id="1.10.460.10">
    <property type="entry name" value="Topoisomerase I, domain 2"/>
    <property type="match status" value="1"/>
</dbReference>
<dbReference type="PROSITE" id="PS52039">
    <property type="entry name" value="TOPO_IA_2"/>
    <property type="match status" value="1"/>
</dbReference>
<dbReference type="InterPro" id="IPR003602">
    <property type="entry name" value="Topo_IA_DNA-bd_dom"/>
</dbReference>
<dbReference type="Proteomes" id="UP000886110">
    <property type="component" value="Unassembled WGS sequence"/>
</dbReference>
<feature type="domain" description="Topo IA-type catalytic" evidence="4">
    <location>
        <begin position="1"/>
        <end position="308"/>
    </location>
</feature>
<dbReference type="InterPro" id="IPR013824">
    <property type="entry name" value="Topo_IA_cen_sub1"/>
</dbReference>
<comment type="caution">
    <text evidence="5">The sequence shown here is derived from an EMBL/GenBank/DDBJ whole genome shotgun (WGS) entry which is preliminary data.</text>
</comment>
<keyword evidence="3 5" id="KW-0413">Isomerase</keyword>
<dbReference type="SUPFAM" id="SSF56712">
    <property type="entry name" value="Prokaryotic type I DNA topoisomerase"/>
    <property type="match status" value="1"/>
</dbReference>
<dbReference type="InterPro" id="IPR013497">
    <property type="entry name" value="Topo_IA_cen"/>
</dbReference>
<accession>A0A7C5H8P7</accession>
<dbReference type="InterPro" id="IPR013826">
    <property type="entry name" value="Topo_IA_cen_sub3"/>
</dbReference>
<evidence type="ECO:0000313" key="5">
    <source>
        <dbReference type="EMBL" id="HHE04588.1"/>
    </source>
</evidence>
<protein>
    <submittedName>
        <fullName evidence="5">Type I DNA topoisomerase</fullName>
        <ecNumber evidence="5">5.6.2.1</ecNumber>
    </submittedName>
</protein>